<accession>A0ABW0GMM6</accession>
<evidence type="ECO:0000256" key="6">
    <source>
        <dbReference type="ARBA" id="ARBA00022692"/>
    </source>
</evidence>
<keyword evidence="8 12" id="KW-1133">Transmembrane helix</keyword>
<keyword evidence="4" id="KW-0597">Phosphoprotein</keyword>
<evidence type="ECO:0000256" key="4">
    <source>
        <dbReference type="ARBA" id="ARBA00022553"/>
    </source>
</evidence>
<feature type="compositionally biased region" description="Low complexity" evidence="11">
    <location>
        <begin position="506"/>
        <end position="515"/>
    </location>
</feature>
<dbReference type="SUPFAM" id="SSF55874">
    <property type="entry name" value="ATPase domain of HSP90 chaperone/DNA topoisomerase II/histidine kinase"/>
    <property type="match status" value="1"/>
</dbReference>
<evidence type="ECO:0000256" key="10">
    <source>
        <dbReference type="ARBA" id="ARBA00023136"/>
    </source>
</evidence>
<evidence type="ECO:0000256" key="9">
    <source>
        <dbReference type="ARBA" id="ARBA00023012"/>
    </source>
</evidence>
<comment type="subcellular location">
    <subcellularLocation>
        <location evidence="2">Cell membrane</location>
    </subcellularLocation>
</comment>
<dbReference type="SUPFAM" id="SSF158472">
    <property type="entry name" value="HAMP domain-like"/>
    <property type="match status" value="1"/>
</dbReference>
<evidence type="ECO:0000256" key="8">
    <source>
        <dbReference type="ARBA" id="ARBA00022989"/>
    </source>
</evidence>
<evidence type="ECO:0000313" key="15">
    <source>
        <dbReference type="EMBL" id="MFC5380927.1"/>
    </source>
</evidence>
<dbReference type="PRINTS" id="PR00344">
    <property type="entry name" value="BCTRLSENSOR"/>
</dbReference>
<name>A0ABW0GMM6_9MICO</name>
<evidence type="ECO:0000256" key="5">
    <source>
        <dbReference type="ARBA" id="ARBA00022679"/>
    </source>
</evidence>
<protein>
    <recommendedName>
        <fullName evidence="3">histidine kinase</fullName>
        <ecNumber evidence="3">2.7.13.3</ecNumber>
    </recommendedName>
</protein>
<evidence type="ECO:0000256" key="12">
    <source>
        <dbReference type="SAM" id="Phobius"/>
    </source>
</evidence>
<evidence type="ECO:0000256" key="3">
    <source>
        <dbReference type="ARBA" id="ARBA00012438"/>
    </source>
</evidence>
<dbReference type="Gene3D" id="6.10.340.10">
    <property type="match status" value="1"/>
</dbReference>
<dbReference type="InterPro" id="IPR005467">
    <property type="entry name" value="His_kinase_dom"/>
</dbReference>
<gene>
    <name evidence="15" type="ORF">ACFPJ6_09000</name>
</gene>
<comment type="caution">
    <text evidence="15">The sequence shown here is derived from an EMBL/GenBank/DDBJ whole genome shotgun (WGS) entry which is preliminary data.</text>
</comment>
<sequence length="515" mass="54065">MSERSAPAAQPPGSGISLELRLVVVVVLAVTVAITVLGATLVAAQRQQLVDQVNTQLQRAAPAVADIAARNLRGQQLTEGRTVSVAPDLPSEYVVVVHVEAFDSTVEIPAQVRSRDDMPAIPPLSAADARAQGTRPFTVSSRDSDLRWQVVTLPAADGSASVSVALPLEADDTTKRLVVWTLVTGSLVVATAALLGGVAVRRSLRPLTAVEHTAAAIAAGDLTRRVPEGGQDTEVGRLTQALNGMLARIEDGVRQRDASQARMRRFVADASHELRTPLASIRGFAELHRQGAVPEEEVPGTFARIEDEARRLGVLVEDLLLLARLDEQRAMKEVPVDLVPLAVDATGDVRALDPARQVRVLSPDGSPVTATTVVGDPDRLRQVLTNLVGNAVRHTPAGSPVEVVVGPVPRSDGREVALAVRDHGLGVPDEAKGRVFDRFSRLDASRTRGTGGTGLGLSIVAAIVAAHGGTVEVRDTPGGGATFEVRLPAAPRESREPADPEDPDGPDATAAQTSS</sequence>
<comment type="catalytic activity">
    <reaction evidence="1">
        <text>ATP + protein L-histidine = ADP + protein N-phospho-L-histidine.</text>
        <dbReference type="EC" id="2.7.13.3"/>
    </reaction>
</comment>
<dbReference type="InterPro" id="IPR004358">
    <property type="entry name" value="Sig_transdc_His_kin-like_C"/>
</dbReference>
<evidence type="ECO:0000256" key="2">
    <source>
        <dbReference type="ARBA" id="ARBA00004236"/>
    </source>
</evidence>
<dbReference type="InterPro" id="IPR003594">
    <property type="entry name" value="HATPase_dom"/>
</dbReference>
<dbReference type="Proteomes" id="UP001596122">
    <property type="component" value="Unassembled WGS sequence"/>
</dbReference>
<dbReference type="Gene3D" id="1.10.287.130">
    <property type="match status" value="1"/>
</dbReference>
<dbReference type="InterPro" id="IPR003660">
    <property type="entry name" value="HAMP_dom"/>
</dbReference>
<feature type="transmembrane region" description="Helical" evidence="12">
    <location>
        <begin position="20"/>
        <end position="44"/>
    </location>
</feature>
<evidence type="ECO:0000256" key="1">
    <source>
        <dbReference type="ARBA" id="ARBA00000085"/>
    </source>
</evidence>
<keyword evidence="16" id="KW-1185">Reference proteome</keyword>
<dbReference type="GO" id="GO:0016301">
    <property type="term" value="F:kinase activity"/>
    <property type="evidence" value="ECO:0007669"/>
    <property type="project" value="UniProtKB-KW"/>
</dbReference>
<dbReference type="Pfam" id="PF00512">
    <property type="entry name" value="HisKA"/>
    <property type="match status" value="1"/>
</dbReference>
<dbReference type="SMART" id="SM00304">
    <property type="entry name" value="HAMP"/>
    <property type="match status" value="1"/>
</dbReference>
<dbReference type="EC" id="2.7.13.3" evidence="3"/>
<keyword evidence="9" id="KW-0902">Two-component regulatory system</keyword>
<dbReference type="Pfam" id="PF02518">
    <property type="entry name" value="HATPase_c"/>
    <property type="match status" value="1"/>
</dbReference>
<dbReference type="RefSeq" id="WP_340270783.1">
    <property type="nucleotide sequence ID" value="NZ_JBBEOG010000008.1"/>
</dbReference>
<keyword evidence="5" id="KW-0808">Transferase</keyword>
<dbReference type="PANTHER" id="PTHR45436">
    <property type="entry name" value="SENSOR HISTIDINE KINASE YKOH"/>
    <property type="match status" value="1"/>
</dbReference>
<dbReference type="CDD" id="cd00075">
    <property type="entry name" value="HATPase"/>
    <property type="match status" value="1"/>
</dbReference>
<dbReference type="PROSITE" id="PS50885">
    <property type="entry name" value="HAMP"/>
    <property type="match status" value="1"/>
</dbReference>
<feature type="region of interest" description="Disordered" evidence="11">
    <location>
        <begin position="474"/>
        <end position="515"/>
    </location>
</feature>
<dbReference type="SMART" id="SM00387">
    <property type="entry name" value="HATPase_c"/>
    <property type="match status" value="1"/>
</dbReference>
<keyword evidence="10 12" id="KW-0472">Membrane</keyword>
<evidence type="ECO:0000259" key="14">
    <source>
        <dbReference type="PROSITE" id="PS50885"/>
    </source>
</evidence>
<organism evidence="15 16">
    <name type="scientific">Aquipuribacter nitratireducens</name>
    <dbReference type="NCBI Taxonomy" id="650104"/>
    <lineage>
        <taxon>Bacteria</taxon>
        <taxon>Bacillati</taxon>
        <taxon>Actinomycetota</taxon>
        <taxon>Actinomycetes</taxon>
        <taxon>Micrococcales</taxon>
        <taxon>Intrasporangiaceae</taxon>
        <taxon>Aquipuribacter</taxon>
    </lineage>
</organism>
<dbReference type="Gene3D" id="3.30.565.10">
    <property type="entry name" value="Histidine kinase-like ATPase, C-terminal domain"/>
    <property type="match status" value="1"/>
</dbReference>
<evidence type="ECO:0000259" key="13">
    <source>
        <dbReference type="PROSITE" id="PS50109"/>
    </source>
</evidence>
<reference evidence="16" key="1">
    <citation type="journal article" date="2019" name="Int. J. Syst. Evol. Microbiol.">
        <title>The Global Catalogue of Microorganisms (GCM) 10K type strain sequencing project: providing services to taxonomists for standard genome sequencing and annotation.</title>
        <authorList>
            <consortium name="The Broad Institute Genomics Platform"/>
            <consortium name="The Broad Institute Genome Sequencing Center for Infectious Disease"/>
            <person name="Wu L."/>
            <person name="Ma J."/>
        </authorList>
    </citation>
    <scope>NUCLEOTIDE SEQUENCE [LARGE SCALE GENOMIC DNA]</scope>
    <source>
        <strain evidence="16">CCUG 43114</strain>
    </source>
</reference>
<dbReference type="SMART" id="SM00388">
    <property type="entry name" value="HisKA"/>
    <property type="match status" value="1"/>
</dbReference>
<dbReference type="InterPro" id="IPR050428">
    <property type="entry name" value="TCS_sensor_his_kinase"/>
</dbReference>
<feature type="transmembrane region" description="Helical" evidence="12">
    <location>
        <begin position="177"/>
        <end position="200"/>
    </location>
</feature>
<evidence type="ECO:0000256" key="7">
    <source>
        <dbReference type="ARBA" id="ARBA00022777"/>
    </source>
</evidence>
<dbReference type="SUPFAM" id="SSF47384">
    <property type="entry name" value="Homodimeric domain of signal transducing histidine kinase"/>
    <property type="match status" value="1"/>
</dbReference>
<keyword evidence="6 12" id="KW-0812">Transmembrane</keyword>
<evidence type="ECO:0000256" key="11">
    <source>
        <dbReference type="SAM" id="MobiDB-lite"/>
    </source>
</evidence>
<dbReference type="EMBL" id="JBHSLD010000007">
    <property type="protein sequence ID" value="MFC5380927.1"/>
    <property type="molecule type" value="Genomic_DNA"/>
</dbReference>
<dbReference type="PANTHER" id="PTHR45436:SF5">
    <property type="entry name" value="SENSOR HISTIDINE KINASE TRCS"/>
    <property type="match status" value="1"/>
</dbReference>
<proteinExistence type="predicted"/>
<dbReference type="CDD" id="cd00082">
    <property type="entry name" value="HisKA"/>
    <property type="match status" value="1"/>
</dbReference>
<dbReference type="Pfam" id="PF00672">
    <property type="entry name" value="HAMP"/>
    <property type="match status" value="1"/>
</dbReference>
<feature type="domain" description="Histidine kinase" evidence="13">
    <location>
        <begin position="269"/>
        <end position="491"/>
    </location>
</feature>
<dbReference type="CDD" id="cd06225">
    <property type="entry name" value="HAMP"/>
    <property type="match status" value="1"/>
</dbReference>
<dbReference type="InterPro" id="IPR036890">
    <property type="entry name" value="HATPase_C_sf"/>
</dbReference>
<feature type="domain" description="HAMP" evidence="14">
    <location>
        <begin position="201"/>
        <end position="254"/>
    </location>
</feature>
<dbReference type="InterPro" id="IPR036097">
    <property type="entry name" value="HisK_dim/P_sf"/>
</dbReference>
<evidence type="ECO:0000313" key="16">
    <source>
        <dbReference type="Proteomes" id="UP001596122"/>
    </source>
</evidence>
<keyword evidence="7 15" id="KW-0418">Kinase</keyword>
<dbReference type="InterPro" id="IPR003661">
    <property type="entry name" value="HisK_dim/P_dom"/>
</dbReference>
<dbReference type="PROSITE" id="PS50109">
    <property type="entry name" value="HIS_KIN"/>
    <property type="match status" value="1"/>
</dbReference>